<accession>A0A0V0RCT4</accession>
<dbReference type="OrthoDB" id="5919297at2759"/>
<evidence type="ECO:0000313" key="2">
    <source>
        <dbReference type="EMBL" id="KRX12302.1"/>
    </source>
</evidence>
<feature type="region of interest" description="Disordered" evidence="1">
    <location>
        <begin position="73"/>
        <end position="93"/>
    </location>
</feature>
<proteinExistence type="predicted"/>
<sequence length="133" mass="15346">LMLINRCFPWRRPLTSLGPPDDAVVCACHRCASCTQSKGSQRLDALMRVFMIKIPNPDGSATQFQLRFLDISNPSRRRLDPPESSEEQNCPKSTHTEFLKLCQSQFGSIRRMYHELREKEEALQNVEDPHMRA</sequence>
<keyword evidence="3" id="KW-1185">Reference proteome</keyword>
<gene>
    <name evidence="2" type="ORF">T07_1232</name>
</gene>
<dbReference type="EMBL" id="JYDL01000532">
    <property type="protein sequence ID" value="KRX12302.1"/>
    <property type="molecule type" value="Genomic_DNA"/>
</dbReference>
<dbReference type="AlphaFoldDB" id="A0A0V0RCT4"/>
<evidence type="ECO:0000313" key="3">
    <source>
        <dbReference type="Proteomes" id="UP000054630"/>
    </source>
</evidence>
<evidence type="ECO:0000256" key="1">
    <source>
        <dbReference type="SAM" id="MobiDB-lite"/>
    </source>
</evidence>
<comment type="caution">
    <text evidence="2">The sequence shown here is derived from an EMBL/GenBank/DDBJ whole genome shotgun (WGS) entry which is preliminary data.</text>
</comment>
<feature type="non-terminal residue" evidence="2">
    <location>
        <position position="133"/>
    </location>
</feature>
<feature type="non-terminal residue" evidence="2">
    <location>
        <position position="1"/>
    </location>
</feature>
<protein>
    <submittedName>
        <fullName evidence="2">Uncharacterized protein</fullName>
    </submittedName>
</protein>
<reference evidence="2 3" key="1">
    <citation type="submission" date="2015-01" db="EMBL/GenBank/DDBJ databases">
        <title>Evolution of Trichinella species and genotypes.</title>
        <authorList>
            <person name="Korhonen P.K."/>
            <person name="Edoardo P."/>
            <person name="Giuseppe L.R."/>
            <person name="Gasser R.B."/>
        </authorList>
    </citation>
    <scope>NUCLEOTIDE SEQUENCE [LARGE SCALE GENOMIC DNA]</scope>
    <source>
        <strain evidence="2">ISS37</strain>
    </source>
</reference>
<name>A0A0V0RCT4_9BILA</name>
<dbReference type="Proteomes" id="UP000054630">
    <property type="component" value="Unassembled WGS sequence"/>
</dbReference>
<organism evidence="2 3">
    <name type="scientific">Trichinella nelsoni</name>
    <dbReference type="NCBI Taxonomy" id="6336"/>
    <lineage>
        <taxon>Eukaryota</taxon>
        <taxon>Metazoa</taxon>
        <taxon>Ecdysozoa</taxon>
        <taxon>Nematoda</taxon>
        <taxon>Enoplea</taxon>
        <taxon>Dorylaimia</taxon>
        <taxon>Trichinellida</taxon>
        <taxon>Trichinellidae</taxon>
        <taxon>Trichinella</taxon>
    </lineage>
</organism>